<sequence>MFTLFLNNIGFVLFSLQVSVHNYFVLSLNSRFMELTDSLIITLNIRIMVIKKKVNTSISWNELLALFLPAPSKSTRVSIMYKAILIRLSENVAFRFSSFSQKKIG</sequence>
<reference evidence="1 2" key="1">
    <citation type="journal article" date="2017" name="Water Res.">
        <title>Discovery and metagenomic analysis of an anammox bacterial enrichment related to Candidatus "Brocadia caroliniensis" in a full-scale glycerol-fed nitritation-denitritation separate centrate treatment process.</title>
        <authorList>
            <person name="Park H."/>
            <person name="Brotto A.C."/>
            <person name="van Loosdrecht M.C."/>
            <person name="Chandran K."/>
        </authorList>
    </citation>
    <scope>NUCLEOTIDE SEQUENCE [LARGE SCALE GENOMIC DNA]</scope>
    <source>
        <strain evidence="1">26THWARD</strain>
    </source>
</reference>
<dbReference type="AlphaFoldDB" id="A0A1V4AX39"/>
<accession>A0A1V4AX39</accession>
<comment type="caution">
    <text evidence="1">The sequence shown here is derived from an EMBL/GenBank/DDBJ whole genome shotgun (WGS) entry which is preliminary data.</text>
</comment>
<dbReference type="Proteomes" id="UP000189681">
    <property type="component" value="Unassembled WGS sequence"/>
</dbReference>
<evidence type="ECO:0000313" key="1">
    <source>
        <dbReference type="EMBL" id="OOP57702.1"/>
    </source>
</evidence>
<protein>
    <submittedName>
        <fullName evidence="1">Uncharacterized protein</fullName>
    </submittedName>
</protein>
<proteinExistence type="predicted"/>
<gene>
    <name evidence="1" type="ORF">AYP45_01890</name>
</gene>
<organism evidence="1 2">
    <name type="scientific">Candidatus Brocadia carolinensis</name>
    <dbReference type="NCBI Taxonomy" id="1004156"/>
    <lineage>
        <taxon>Bacteria</taxon>
        <taxon>Pseudomonadati</taxon>
        <taxon>Planctomycetota</taxon>
        <taxon>Candidatus Brocadiia</taxon>
        <taxon>Candidatus Brocadiales</taxon>
        <taxon>Candidatus Brocadiaceae</taxon>
        <taxon>Candidatus Brocadia</taxon>
    </lineage>
</organism>
<name>A0A1V4AX39_9BACT</name>
<dbReference type="EMBL" id="AYTS01000018">
    <property type="protein sequence ID" value="OOP57702.1"/>
    <property type="molecule type" value="Genomic_DNA"/>
</dbReference>
<evidence type="ECO:0000313" key="2">
    <source>
        <dbReference type="Proteomes" id="UP000189681"/>
    </source>
</evidence>